<dbReference type="EC" id="4.4.1.11" evidence="4"/>
<dbReference type="Proteomes" id="UP000315534">
    <property type="component" value="Unassembled WGS sequence"/>
</dbReference>
<keyword evidence="2 3" id="KW-0663">Pyridoxal phosphate</keyword>
<sequence length="149" mass="16344">PFNAWLLLRGLKTLGVRMERHAYNAQRISEFLSTHPKISRVYYPGLSTDPFHDLAKKQMSGMGGMIAFEMKGGLKAGANLVNSVRLCTLAVSLGECDTLIEHPASMTHSTLSEEERMAVGITEGLVRVSVGIEDVNDLIEDLKEALEKA</sequence>
<gene>
    <name evidence="4" type="ORF">E3J38_09725</name>
</gene>
<dbReference type="FunFam" id="3.90.1150.10:FF:000033">
    <property type="entry name" value="Cystathionine gamma-synthase"/>
    <property type="match status" value="1"/>
</dbReference>
<dbReference type="GO" id="GO:0009086">
    <property type="term" value="P:methionine biosynthetic process"/>
    <property type="evidence" value="ECO:0007669"/>
    <property type="project" value="UniProtKB-ARBA"/>
</dbReference>
<dbReference type="GO" id="GO:0019346">
    <property type="term" value="P:transsulfuration"/>
    <property type="evidence" value="ECO:0007669"/>
    <property type="project" value="InterPro"/>
</dbReference>
<dbReference type="AlphaFoldDB" id="A0A523XEC1"/>
<protein>
    <submittedName>
        <fullName evidence="4">Methionine gamma-lyase</fullName>
        <ecNumber evidence="4">4.4.1.11</ecNumber>
    </submittedName>
</protein>
<evidence type="ECO:0000256" key="3">
    <source>
        <dbReference type="RuleBase" id="RU362118"/>
    </source>
</evidence>
<reference evidence="4 5" key="1">
    <citation type="submission" date="2019-03" db="EMBL/GenBank/DDBJ databases">
        <title>Metabolic potential of uncultured bacteria and archaea associated with petroleum seepage in deep-sea sediments.</title>
        <authorList>
            <person name="Dong X."/>
            <person name="Hubert C."/>
        </authorList>
    </citation>
    <scope>NUCLEOTIDE SEQUENCE [LARGE SCALE GENOMIC DNA]</scope>
    <source>
        <strain evidence="4">E29_bin36</strain>
    </source>
</reference>
<comment type="cofactor">
    <cofactor evidence="1 3">
        <name>pyridoxal 5'-phosphate</name>
        <dbReference type="ChEBI" id="CHEBI:597326"/>
    </cofactor>
</comment>
<accession>A0A523XEC1</accession>
<dbReference type="EMBL" id="SOIP01000559">
    <property type="protein sequence ID" value="TET77604.1"/>
    <property type="molecule type" value="Genomic_DNA"/>
</dbReference>
<dbReference type="InterPro" id="IPR015424">
    <property type="entry name" value="PyrdxlP-dep_Trfase"/>
</dbReference>
<dbReference type="PANTHER" id="PTHR11808:SF80">
    <property type="entry name" value="CYSTATHIONINE GAMMA-LYASE"/>
    <property type="match status" value="1"/>
</dbReference>
<evidence type="ECO:0000256" key="1">
    <source>
        <dbReference type="ARBA" id="ARBA00001933"/>
    </source>
</evidence>
<dbReference type="InterPro" id="IPR000277">
    <property type="entry name" value="Cys/Met-Metab_PyrdxlP-dep_enz"/>
</dbReference>
<proteinExistence type="inferred from homology"/>
<dbReference type="InterPro" id="IPR015422">
    <property type="entry name" value="PyrdxlP-dep_Trfase_small"/>
</dbReference>
<dbReference type="Pfam" id="PF01053">
    <property type="entry name" value="Cys_Met_Meta_PP"/>
    <property type="match status" value="1"/>
</dbReference>
<comment type="similarity">
    <text evidence="3">Belongs to the trans-sulfuration enzymes family.</text>
</comment>
<dbReference type="GO" id="GO:0030170">
    <property type="term" value="F:pyridoxal phosphate binding"/>
    <property type="evidence" value="ECO:0007669"/>
    <property type="project" value="InterPro"/>
</dbReference>
<dbReference type="SUPFAM" id="SSF53383">
    <property type="entry name" value="PLP-dependent transferases"/>
    <property type="match status" value="1"/>
</dbReference>
<evidence type="ECO:0000256" key="2">
    <source>
        <dbReference type="ARBA" id="ARBA00022898"/>
    </source>
</evidence>
<name>A0A523XEC1_UNCT6</name>
<dbReference type="Gene3D" id="3.90.1150.10">
    <property type="entry name" value="Aspartate Aminotransferase, domain 1"/>
    <property type="match status" value="1"/>
</dbReference>
<dbReference type="GO" id="GO:0005737">
    <property type="term" value="C:cytoplasm"/>
    <property type="evidence" value="ECO:0007669"/>
    <property type="project" value="TreeGrafter"/>
</dbReference>
<comment type="caution">
    <text evidence="4">The sequence shown here is derived from an EMBL/GenBank/DDBJ whole genome shotgun (WGS) entry which is preliminary data.</text>
</comment>
<organism evidence="4 5">
    <name type="scientific">candidate division TA06 bacterium</name>
    <dbReference type="NCBI Taxonomy" id="2250710"/>
    <lineage>
        <taxon>Bacteria</taxon>
        <taxon>Bacteria division TA06</taxon>
    </lineage>
</organism>
<evidence type="ECO:0000313" key="4">
    <source>
        <dbReference type="EMBL" id="TET77604.1"/>
    </source>
</evidence>
<keyword evidence="4" id="KW-0456">Lyase</keyword>
<evidence type="ECO:0000313" key="5">
    <source>
        <dbReference type="Proteomes" id="UP000315534"/>
    </source>
</evidence>
<dbReference type="PANTHER" id="PTHR11808">
    <property type="entry name" value="TRANS-SULFURATION ENZYME FAMILY MEMBER"/>
    <property type="match status" value="1"/>
</dbReference>
<dbReference type="GO" id="GO:0018826">
    <property type="term" value="F:methionine gamma-lyase activity"/>
    <property type="evidence" value="ECO:0007669"/>
    <property type="project" value="UniProtKB-EC"/>
</dbReference>
<feature type="non-terminal residue" evidence="4">
    <location>
        <position position="1"/>
    </location>
</feature>